<comment type="caution">
    <text evidence="3">The sequence shown here is derived from an EMBL/GenBank/DDBJ whole genome shotgun (WGS) entry which is preliminary data.</text>
</comment>
<organism evidence="3 4">
    <name type="scientific">Nibribacter koreensis</name>
    <dbReference type="NCBI Taxonomy" id="1084519"/>
    <lineage>
        <taxon>Bacteria</taxon>
        <taxon>Pseudomonadati</taxon>
        <taxon>Bacteroidota</taxon>
        <taxon>Cytophagia</taxon>
        <taxon>Cytophagales</taxon>
        <taxon>Hymenobacteraceae</taxon>
        <taxon>Nibribacter</taxon>
    </lineage>
</organism>
<feature type="signal peptide" evidence="1">
    <location>
        <begin position="1"/>
        <end position="20"/>
    </location>
</feature>
<name>A0ABP8FGD7_9BACT</name>
<dbReference type="Pfam" id="PF13568">
    <property type="entry name" value="OMP_b-brl_2"/>
    <property type="match status" value="1"/>
</dbReference>
<reference evidence="4" key="1">
    <citation type="journal article" date="2019" name="Int. J. Syst. Evol. Microbiol.">
        <title>The Global Catalogue of Microorganisms (GCM) 10K type strain sequencing project: providing services to taxonomists for standard genome sequencing and annotation.</title>
        <authorList>
            <consortium name="The Broad Institute Genomics Platform"/>
            <consortium name="The Broad Institute Genome Sequencing Center for Infectious Disease"/>
            <person name="Wu L."/>
            <person name="Ma J."/>
        </authorList>
    </citation>
    <scope>NUCLEOTIDE SEQUENCE [LARGE SCALE GENOMIC DNA]</scope>
    <source>
        <strain evidence="4">JCM 17917</strain>
    </source>
</reference>
<evidence type="ECO:0000313" key="3">
    <source>
        <dbReference type="EMBL" id="GAA4303210.1"/>
    </source>
</evidence>
<evidence type="ECO:0000256" key="1">
    <source>
        <dbReference type="SAM" id="SignalP"/>
    </source>
</evidence>
<feature type="chain" id="PRO_5047442096" description="Outer membrane protein beta-barrel domain-containing protein" evidence="1">
    <location>
        <begin position="21"/>
        <end position="406"/>
    </location>
</feature>
<keyword evidence="4" id="KW-1185">Reference proteome</keyword>
<dbReference type="InterPro" id="IPR025665">
    <property type="entry name" value="Beta-barrel_OMP_2"/>
</dbReference>
<evidence type="ECO:0000313" key="4">
    <source>
        <dbReference type="Proteomes" id="UP001501844"/>
    </source>
</evidence>
<evidence type="ECO:0000259" key="2">
    <source>
        <dbReference type="Pfam" id="PF13568"/>
    </source>
</evidence>
<protein>
    <recommendedName>
        <fullName evidence="2">Outer membrane protein beta-barrel domain-containing protein</fullName>
    </recommendedName>
</protein>
<sequence>MKHFYACLCLLFLTISPSFGQKDFKPGYIIQNGDTLRGLVNHQGDKRQAVLATFKASKDASEQNFSPVAISGYGIDEVYAYESKKITAPDSTFHLFLTVLAKGPASLYFYKDQNSADHFFIEKDGALQELVYRKASEVQANGQTAVVTYNTYRKTLFNAFRDCPTAGATVNKLAFKESELIKIVNQYNQCVAPVDMPSYQAKARRSVITYGVHVGGHKNQLTVTSDQPDYKIPSNIGYQAGVMLNATLPWASEKVSALLELQYAHTTYNYQGSFDHNNAHTEYTTEGAYHQIKLPVSIRYTFPRGTLRPFFNAGLVGTYALSQKQRYTGSFKYSYSQVPENFDKELFPFVRKFTKGYALGTGLLFPAWGTKKATIEARYEKNDGNSDTISMASEISQVSVYLGLFF</sequence>
<gene>
    <name evidence="3" type="ORF">GCM10023183_15630</name>
</gene>
<proteinExistence type="predicted"/>
<accession>A0ABP8FGD7</accession>
<dbReference type="EMBL" id="BAABGX010000002">
    <property type="protein sequence ID" value="GAA4303210.1"/>
    <property type="molecule type" value="Genomic_DNA"/>
</dbReference>
<keyword evidence="1" id="KW-0732">Signal</keyword>
<dbReference type="Proteomes" id="UP001501844">
    <property type="component" value="Unassembled WGS sequence"/>
</dbReference>
<dbReference type="RefSeq" id="WP_345164395.1">
    <property type="nucleotide sequence ID" value="NZ_BAABGX010000002.1"/>
</dbReference>
<feature type="domain" description="Outer membrane protein beta-barrel" evidence="2">
    <location>
        <begin position="206"/>
        <end position="379"/>
    </location>
</feature>